<reference evidence="3 4" key="1">
    <citation type="submission" date="2016-01" db="EMBL/GenBank/DDBJ databases">
        <title>Draft genome sequence of Clavibacter michiganensis subsp. tessellarius DOAB 609.</title>
        <authorList>
            <person name="Tambong J.T."/>
        </authorList>
    </citation>
    <scope>NUCLEOTIDE SEQUENCE [LARGE SCALE GENOMIC DNA]</scope>
    <source>
        <strain evidence="3 4">DOAB 609</strain>
    </source>
</reference>
<dbReference type="OrthoDB" id="5182048at2"/>
<protein>
    <recommendedName>
        <fullName evidence="5">Lipoprotein</fullName>
    </recommendedName>
</protein>
<organism evidence="3 4">
    <name type="scientific">Clavibacter tessellarius</name>
    <dbReference type="NCBI Taxonomy" id="31965"/>
    <lineage>
        <taxon>Bacteria</taxon>
        <taxon>Bacillati</taxon>
        <taxon>Actinomycetota</taxon>
        <taxon>Actinomycetes</taxon>
        <taxon>Micrococcales</taxon>
        <taxon>Microbacteriaceae</taxon>
        <taxon>Clavibacter</taxon>
    </lineage>
</organism>
<dbReference type="STRING" id="31965.AWH51_07070"/>
<feature type="chain" id="PRO_5039596358" description="Lipoprotein" evidence="2">
    <location>
        <begin position="23"/>
        <end position="231"/>
    </location>
</feature>
<dbReference type="RefSeq" id="WP_063071052.1">
    <property type="nucleotide sequence ID" value="NZ_LQXA01000020.1"/>
</dbReference>
<evidence type="ECO:0000313" key="3">
    <source>
        <dbReference type="EMBL" id="KZC95573.1"/>
    </source>
</evidence>
<dbReference type="EMBL" id="LQXA01000020">
    <property type="protein sequence ID" value="KZC95573.1"/>
    <property type="molecule type" value="Genomic_DNA"/>
</dbReference>
<keyword evidence="2" id="KW-0732">Signal</keyword>
<evidence type="ECO:0000256" key="1">
    <source>
        <dbReference type="SAM" id="MobiDB-lite"/>
    </source>
</evidence>
<dbReference type="AlphaFoldDB" id="A0A154V2F9"/>
<comment type="caution">
    <text evidence="3">The sequence shown here is derived from an EMBL/GenBank/DDBJ whole genome shotgun (WGS) entry which is preliminary data.</text>
</comment>
<evidence type="ECO:0000256" key="2">
    <source>
        <dbReference type="SAM" id="SignalP"/>
    </source>
</evidence>
<dbReference type="PROSITE" id="PS51257">
    <property type="entry name" value="PROKAR_LIPOPROTEIN"/>
    <property type="match status" value="1"/>
</dbReference>
<dbReference type="Proteomes" id="UP000076218">
    <property type="component" value="Unassembled WGS sequence"/>
</dbReference>
<evidence type="ECO:0000313" key="4">
    <source>
        <dbReference type="Proteomes" id="UP000076218"/>
    </source>
</evidence>
<accession>A0A154V2F9</accession>
<evidence type="ECO:0008006" key="5">
    <source>
        <dbReference type="Google" id="ProtNLM"/>
    </source>
</evidence>
<feature type="signal peptide" evidence="2">
    <location>
        <begin position="1"/>
        <end position="22"/>
    </location>
</feature>
<name>A0A154V2F9_9MICO</name>
<gene>
    <name evidence="3" type="ORF">AWH51_07070</name>
</gene>
<proteinExistence type="predicted"/>
<sequence>MRNLTKSVFGLATAGFLVVGLAACSTPSDSGSSSSSSSKPAATATTEANPTALATIPKLTGVDTKVTLDSGFTGALTTLGLTPGVIGTATLDGATGTLAFPITGGNVKYFDPQQSYRPYVQGEIDHSGSGISLTAGSTVVKLTDFVIDPGTSRLTGSVQVGDGEVMKDVYIFNLDGTTLKPLAMEGDKAVLEGTTVKISPDAASLLNSTFKTDAVTDKLVVGIAKITVNTK</sequence>
<feature type="region of interest" description="Disordered" evidence="1">
    <location>
        <begin position="28"/>
        <end position="47"/>
    </location>
</feature>